<reference evidence="3" key="1">
    <citation type="submission" date="2018-09" db="EMBL/GenBank/DDBJ databases">
        <title>Chryseolinea sp. KIS68-18 isolated from soil.</title>
        <authorList>
            <person name="Weon H.-Y."/>
            <person name="Kwon S.-W."/>
            <person name="Lee S.A."/>
        </authorList>
    </citation>
    <scope>NUCLEOTIDE SEQUENCE [LARGE SCALE GENOMIC DNA]</scope>
    <source>
        <strain evidence="3">KIS68-18</strain>
    </source>
</reference>
<gene>
    <name evidence="2" type="ORF">D4L85_23315</name>
</gene>
<evidence type="ECO:0000313" key="3">
    <source>
        <dbReference type="Proteomes" id="UP000266183"/>
    </source>
</evidence>
<name>A0A385SQS2_9BACT</name>
<evidence type="ECO:0000313" key="2">
    <source>
        <dbReference type="EMBL" id="AYB33334.1"/>
    </source>
</evidence>
<dbReference type="PROSITE" id="PS51257">
    <property type="entry name" value="PROKAR_LIPOPROTEIN"/>
    <property type="match status" value="1"/>
</dbReference>
<keyword evidence="1" id="KW-0732">Signal</keyword>
<feature type="signal peptide" evidence="1">
    <location>
        <begin position="1"/>
        <end position="18"/>
    </location>
</feature>
<keyword evidence="3" id="KW-1185">Reference proteome</keyword>
<evidence type="ECO:0000256" key="1">
    <source>
        <dbReference type="SAM" id="SignalP"/>
    </source>
</evidence>
<accession>A0A385SQS2</accession>
<dbReference type="AlphaFoldDB" id="A0A385SQS2"/>
<dbReference type="RefSeq" id="WP_119756571.1">
    <property type="nucleotide sequence ID" value="NZ_CP032382.1"/>
</dbReference>
<organism evidence="2 3">
    <name type="scientific">Chryseolinea soli</name>
    <dbReference type="NCBI Taxonomy" id="2321403"/>
    <lineage>
        <taxon>Bacteria</taxon>
        <taxon>Pseudomonadati</taxon>
        <taxon>Bacteroidota</taxon>
        <taxon>Cytophagia</taxon>
        <taxon>Cytophagales</taxon>
        <taxon>Fulvivirgaceae</taxon>
        <taxon>Chryseolinea</taxon>
    </lineage>
</organism>
<protein>
    <recommendedName>
        <fullName evidence="4">Lipoprotein</fullName>
    </recommendedName>
</protein>
<sequence length="225" mass="26423">MKKHLLFILCVWLLVACAAQQKESTKKDRPSLKERFKTGVISLRQAGLFEDYKSLSDDSLTQLLSSMAAEQHLWEVFETYDSTQDGDYINLKIAQLDPKRVWWHDLEADVLNGNMVYASTVKEFVELSGGYLRAEKIKEEWETDNGPVHISFQDGETLRAFQLRSIDDWYDEDFFSYMEKFMTANGSPYNFYIYVGTGQDVFLIRLTKAEKEMVEQKMRWKLERF</sequence>
<feature type="chain" id="PRO_5017178749" description="Lipoprotein" evidence="1">
    <location>
        <begin position="19"/>
        <end position="225"/>
    </location>
</feature>
<dbReference type="Proteomes" id="UP000266183">
    <property type="component" value="Chromosome"/>
</dbReference>
<evidence type="ECO:0008006" key="4">
    <source>
        <dbReference type="Google" id="ProtNLM"/>
    </source>
</evidence>
<dbReference type="KEGG" id="chk:D4L85_23315"/>
<dbReference type="EMBL" id="CP032382">
    <property type="protein sequence ID" value="AYB33334.1"/>
    <property type="molecule type" value="Genomic_DNA"/>
</dbReference>
<dbReference type="OrthoDB" id="977852at2"/>
<proteinExistence type="predicted"/>